<evidence type="ECO:0000256" key="1">
    <source>
        <dbReference type="ARBA" id="ARBA00022679"/>
    </source>
</evidence>
<dbReference type="PROSITE" id="PS50175">
    <property type="entry name" value="ASP_PROT_RETROV"/>
    <property type="match status" value="1"/>
</dbReference>
<evidence type="ECO:0000313" key="9">
    <source>
        <dbReference type="Proteomes" id="UP000230423"/>
    </source>
</evidence>
<evidence type="ECO:0000256" key="3">
    <source>
        <dbReference type="ARBA" id="ARBA00022722"/>
    </source>
</evidence>
<accession>A0A2G9TD27</accession>
<feature type="region of interest" description="Disordered" evidence="6">
    <location>
        <begin position="209"/>
        <end position="252"/>
    </location>
</feature>
<name>A0A2G9TD27_TELCI</name>
<keyword evidence="1" id="KW-0808">Transferase</keyword>
<dbReference type="PROSITE" id="PS00141">
    <property type="entry name" value="ASP_PROTEASE"/>
    <property type="match status" value="1"/>
</dbReference>
<keyword evidence="5" id="KW-0378">Hydrolase</keyword>
<keyword evidence="3" id="KW-0540">Nuclease</keyword>
<dbReference type="PANTHER" id="PTHR37984">
    <property type="entry name" value="PROTEIN CBG26694"/>
    <property type="match status" value="1"/>
</dbReference>
<dbReference type="Proteomes" id="UP000230423">
    <property type="component" value="Unassembled WGS sequence"/>
</dbReference>
<dbReference type="Pfam" id="PF13975">
    <property type="entry name" value="gag-asp_proteas"/>
    <property type="match status" value="1"/>
</dbReference>
<evidence type="ECO:0000256" key="2">
    <source>
        <dbReference type="ARBA" id="ARBA00022695"/>
    </source>
</evidence>
<dbReference type="PANTHER" id="PTHR37984:SF5">
    <property type="entry name" value="PROTEIN NYNRIN-LIKE"/>
    <property type="match status" value="1"/>
</dbReference>
<evidence type="ECO:0000313" key="8">
    <source>
        <dbReference type="EMBL" id="PIO55853.1"/>
    </source>
</evidence>
<sequence length="435" mass="49780">MDSLPALLKAVQQLDLQQRPTTRTEVVPSTYGSEETKIFDNECDELEGKDKVRLLVSRSHEDCHQMLTAAIAPKQPSELSWSEVLEVLDRQFGSAKTLFRRRFECFMMRYDGQEFNNYELLVKTKCTDAKLDIIDFDGLQCLFYVAGFQGSDFADYRTRLSRKLDQSEKVTSKDLTAECQLIKSYKEDSRMLEGDPSINLVRRKKRFRRKKSFNHQRQQKNEPNPACHRSKSKDSMPRQESMPRHESMSRHGSTIHYRRNRHINNVIAALKRDDHPYLDVIINGHATTLLLDTGAEVTIVSEAKWKQFGAPRLEKMDVTGYAANGSPLKFRGCFETDFVVSGSSGGLLFCYYCSSGPGRGTCYVTEDDCNVFGMPWIEQLPDLYKAVRKYQIHRAIVVDHVSSYRDAIVANLRTRFPSVFKPGLGRCTTTKATES</sequence>
<evidence type="ECO:0000256" key="5">
    <source>
        <dbReference type="ARBA" id="ARBA00022801"/>
    </source>
</evidence>
<organism evidence="8 9">
    <name type="scientific">Teladorsagia circumcincta</name>
    <name type="common">Brown stomach worm</name>
    <name type="synonym">Ostertagia circumcincta</name>
    <dbReference type="NCBI Taxonomy" id="45464"/>
    <lineage>
        <taxon>Eukaryota</taxon>
        <taxon>Metazoa</taxon>
        <taxon>Ecdysozoa</taxon>
        <taxon>Nematoda</taxon>
        <taxon>Chromadorea</taxon>
        <taxon>Rhabditida</taxon>
        <taxon>Rhabditina</taxon>
        <taxon>Rhabditomorpha</taxon>
        <taxon>Strongyloidea</taxon>
        <taxon>Trichostrongylidae</taxon>
        <taxon>Teladorsagia</taxon>
    </lineage>
</organism>
<evidence type="ECO:0000259" key="7">
    <source>
        <dbReference type="PROSITE" id="PS50175"/>
    </source>
</evidence>
<evidence type="ECO:0000256" key="4">
    <source>
        <dbReference type="ARBA" id="ARBA00022759"/>
    </source>
</evidence>
<protein>
    <recommendedName>
        <fullName evidence="7">Peptidase A2 domain-containing protein</fullName>
    </recommendedName>
</protein>
<dbReference type="GO" id="GO:0004190">
    <property type="term" value="F:aspartic-type endopeptidase activity"/>
    <property type="evidence" value="ECO:0007669"/>
    <property type="project" value="InterPro"/>
</dbReference>
<dbReference type="EMBL" id="KZ383898">
    <property type="protein sequence ID" value="PIO55853.1"/>
    <property type="molecule type" value="Genomic_DNA"/>
</dbReference>
<dbReference type="GO" id="GO:0006508">
    <property type="term" value="P:proteolysis"/>
    <property type="evidence" value="ECO:0007669"/>
    <property type="project" value="InterPro"/>
</dbReference>
<dbReference type="GO" id="GO:0016779">
    <property type="term" value="F:nucleotidyltransferase activity"/>
    <property type="evidence" value="ECO:0007669"/>
    <property type="project" value="UniProtKB-KW"/>
</dbReference>
<dbReference type="Gene3D" id="2.40.70.10">
    <property type="entry name" value="Acid Proteases"/>
    <property type="match status" value="1"/>
</dbReference>
<proteinExistence type="predicted"/>
<dbReference type="GO" id="GO:0004519">
    <property type="term" value="F:endonuclease activity"/>
    <property type="evidence" value="ECO:0007669"/>
    <property type="project" value="UniProtKB-KW"/>
</dbReference>
<dbReference type="InterPro" id="IPR050951">
    <property type="entry name" value="Retrovirus_Pol_polyprotein"/>
</dbReference>
<dbReference type="InterPro" id="IPR001995">
    <property type="entry name" value="Peptidase_A2_cat"/>
</dbReference>
<feature type="compositionally biased region" description="Basic and acidic residues" evidence="6">
    <location>
        <begin position="232"/>
        <end position="249"/>
    </location>
</feature>
<dbReference type="AlphaFoldDB" id="A0A2G9TD27"/>
<gene>
    <name evidence="8" type="ORF">TELCIR_22757</name>
</gene>
<dbReference type="InterPro" id="IPR001969">
    <property type="entry name" value="Aspartic_peptidase_AS"/>
</dbReference>
<keyword evidence="2" id="KW-0548">Nucleotidyltransferase</keyword>
<dbReference type="OrthoDB" id="5867509at2759"/>
<keyword evidence="4" id="KW-0255">Endonuclease</keyword>
<evidence type="ECO:0000256" key="6">
    <source>
        <dbReference type="SAM" id="MobiDB-lite"/>
    </source>
</evidence>
<dbReference type="InterPro" id="IPR021109">
    <property type="entry name" value="Peptidase_aspartic_dom_sf"/>
</dbReference>
<reference evidence="8 9" key="1">
    <citation type="submission" date="2015-09" db="EMBL/GenBank/DDBJ databases">
        <title>Draft genome of the parasitic nematode Teladorsagia circumcincta isolate WARC Sus (inbred).</title>
        <authorList>
            <person name="Mitreva M."/>
        </authorList>
    </citation>
    <scope>NUCLEOTIDE SEQUENCE [LARGE SCALE GENOMIC DNA]</scope>
    <source>
        <strain evidence="8 9">S</strain>
    </source>
</reference>
<feature type="domain" description="Peptidase A2" evidence="7">
    <location>
        <begin position="287"/>
        <end position="320"/>
    </location>
</feature>
<keyword evidence="9" id="KW-1185">Reference proteome</keyword>
<feature type="compositionally biased region" description="Basic residues" evidence="6">
    <location>
        <begin position="209"/>
        <end position="218"/>
    </location>
</feature>
<dbReference type="SUPFAM" id="SSF50630">
    <property type="entry name" value="Acid proteases"/>
    <property type="match status" value="1"/>
</dbReference>